<evidence type="ECO:0000256" key="1">
    <source>
        <dbReference type="SAM" id="MobiDB-lite"/>
    </source>
</evidence>
<organism evidence="2 3">
    <name type="scientific">Halonotius pteroides</name>
    <dbReference type="NCBI Taxonomy" id="268735"/>
    <lineage>
        <taxon>Archaea</taxon>
        <taxon>Methanobacteriati</taxon>
        <taxon>Methanobacteriota</taxon>
        <taxon>Stenosarchaea group</taxon>
        <taxon>Halobacteria</taxon>
        <taxon>Halobacteriales</taxon>
        <taxon>Haloferacaceae</taxon>
        <taxon>Halonotius</taxon>
    </lineage>
</organism>
<dbReference type="Pfam" id="PF24373">
    <property type="entry name" value="DUF7529"/>
    <property type="match status" value="1"/>
</dbReference>
<reference evidence="2 3" key="1">
    <citation type="submission" date="2018-06" db="EMBL/GenBank/DDBJ databases">
        <title>Halonotius sp. F13-13 a new haloarchaeeon isolated from a solar saltern from Isla Cristina, Huelva, Spain.</title>
        <authorList>
            <person name="Duran-Viseras A."/>
            <person name="Sanchez-Porro C."/>
            <person name="Ventosa A."/>
        </authorList>
    </citation>
    <scope>NUCLEOTIDE SEQUENCE [LARGE SCALE GENOMIC DNA]</scope>
    <source>
        <strain evidence="2 3">CECT 7525</strain>
    </source>
</reference>
<dbReference type="InterPro" id="IPR055951">
    <property type="entry name" value="DUF7529"/>
</dbReference>
<accession>A0A3A6PW13</accession>
<dbReference type="OrthoDB" id="236506at2157"/>
<evidence type="ECO:0000313" key="2">
    <source>
        <dbReference type="EMBL" id="RJX47563.1"/>
    </source>
</evidence>
<proteinExistence type="predicted"/>
<protein>
    <submittedName>
        <fullName evidence="2">Uncharacterized protein</fullName>
    </submittedName>
</protein>
<evidence type="ECO:0000313" key="3">
    <source>
        <dbReference type="Proteomes" id="UP000281564"/>
    </source>
</evidence>
<name>A0A3A6PW13_9EURY</name>
<sequence>MVRIEPNGSGADDARRRAETVSQSQAALQQTIADMNAMAADREEAGYGTLTVTAGDTTPKTPNTGDSEEWGLSYVIPGDIGDEFVTLYDRGDFNEIGVYQADSDGIRFIVTECLNHDEQIAVFIAGTFQLMHAAPLVRTALDRGHMYTHLKKVDGTQLGSIDHDDPDVFFPNPESVHAYEY</sequence>
<dbReference type="RefSeq" id="WP_120086519.1">
    <property type="nucleotide sequence ID" value="NZ_QMDW01000042.1"/>
</dbReference>
<feature type="compositionally biased region" description="Polar residues" evidence="1">
    <location>
        <begin position="50"/>
        <end position="65"/>
    </location>
</feature>
<comment type="caution">
    <text evidence="2">The sequence shown here is derived from an EMBL/GenBank/DDBJ whole genome shotgun (WGS) entry which is preliminary data.</text>
</comment>
<dbReference type="Proteomes" id="UP000281564">
    <property type="component" value="Unassembled WGS sequence"/>
</dbReference>
<keyword evidence="3" id="KW-1185">Reference proteome</keyword>
<feature type="region of interest" description="Disordered" evidence="1">
    <location>
        <begin position="50"/>
        <end position="69"/>
    </location>
</feature>
<dbReference type="AlphaFoldDB" id="A0A3A6PW13"/>
<feature type="region of interest" description="Disordered" evidence="1">
    <location>
        <begin position="1"/>
        <end position="23"/>
    </location>
</feature>
<dbReference type="EMBL" id="QMDW01000042">
    <property type="protein sequence ID" value="RJX47563.1"/>
    <property type="molecule type" value="Genomic_DNA"/>
</dbReference>
<gene>
    <name evidence="2" type="ORF">DP106_14645</name>
</gene>